<dbReference type="AlphaFoldDB" id="A0A0M4LQW3"/>
<dbReference type="STRING" id="1125411.W908_08100"/>
<dbReference type="OrthoDB" id="9814689at2"/>
<feature type="domain" description="DUF1638" evidence="1">
    <location>
        <begin position="44"/>
        <end position="199"/>
    </location>
</feature>
<keyword evidence="3" id="KW-1185">Reference proteome</keyword>
<dbReference type="EMBL" id="CP006911">
    <property type="protein sequence ID" value="ALE02484.1"/>
    <property type="molecule type" value="Genomic_DNA"/>
</dbReference>
<accession>A0A0M4LQW3</accession>
<evidence type="ECO:0000259" key="1">
    <source>
        <dbReference type="Pfam" id="PF07796"/>
    </source>
</evidence>
<evidence type="ECO:0000313" key="2">
    <source>
        <dbReference type="EMBL" id="ALE02484.1"/>
    </source>
</evidence>
<name>A0A0M4LQW3_9GAMM</name>
<dbReference type="Proteomes" id="UP000068905">
    <property type="component" value="Chromosome"/>
</dbReference>
<proteinExistence type="predicted"/>
<protein>
    <recommendedName>
        <fullName evidence="1">DUF1638 domain-containing protein</fullName>
    </recommendedName>
</protein>
<gene>
    <name evidence="2" type="ORF">W908_08100</name>
</gene>
<reference evidence="2 3" key="1">
    <citation type="journal article" date="2015" name="Genome Announc.">
        <title>Genome Sequence of 'Candidatus Thioglobus singularis' Strain PS1, a Mixotroph from the SUP05 Clade of Marine Gammaproteobacteria.</title>
        <authorList>
            <person name="Marshall K.T."/>
            <person name="Morris R.M."/>
        </authorList>
    </citation>
    <scope>NUCLEOTIDE SEQUENCE [LARGE SCALE GENOMIC DNA]</scope>
    <source>
        <strain evidence="2 3">PS1</strain>
    </source>
</reference>
<sequence length="212" mass="24311">MLTGKEVASENKKRLVLGCGALVYDLLRLIKQNPSFSDKVNLQCLPAGWHNSPQLIAPGVEDYLSKNAHLYEEVYIAYADCGTGGALDRVINKYKAKRIEGAHCYEFFAGKDVFDRLSEEEIGTFYLTDYLVKNFNRIMIKGLGLDKHPELFEVYFEHYKKLVYLAQTENEQWNKDAEKYAKDFGFEYEYRLVGTGSLDSVFEEIDIQPLSS</sequence>
<dbReference type="PATRIC" id="fig|1125411.7.peg.1593"/>
<dbReference type="Pfam" id="PF07796">
    <property type="entry name" value="DUF1638"/>
    <property type="match status" value="1"/>
</dbReference>
<organism evidence="2 3">
    <name type="scientific">Candidatus Pseudothioglobus singularis PS1</name>
    <dbReference type="NCBI Taxonomy" id="1125411"/>
    <lineage>
        <taxon>Bacteria</taxon>
        <taxon>Pseudomonadati</taxon>
        <taxon>Pseudomonadota</taxon>
        <taxon>Gammaproteobacteria</taxon>
        <taxon>Candidatus Pseudothioglobaceae</taxon>
        <taxon>Candidatus Pseudothioglobus</taxon>
    </lineage>
</organism>
<dbReference type="KEGG" id="tsn:W908_08100"/>
<evidence type="ECO:0000313" key="3">
    <source>
        <dbReference type="Proteomes" id="UP000068905"/>
    </source>
</evidence>
<dbReference type="InterPro" id="IPR012437">
    <property type="entry name" value="DUF1638"/>
</dbReference>
<dbReference type="RefSeq" id="WP_020023826.1">
    <property type="nucleotide sequence ID" value="NZ_CP006911.1"/>
</dbReference>